<keyword evidence="4" id="KW-1185">Reference proteome</keyword>
<feature type="region of interest" description="Disordered" evidence="1">
    <location>
        <begin position="48"/>
        <end position="71"/>
    </location>
</feature>
<feature type="compositionally biased region" description="Polar residues" evidence="1">
    <location>
        <begin position="58"/>
        <end position="71"/>
    </location>
</feature>
<dbReference type="AlphaFoldDB" id="A0A518DHS0"/>
<evidence type="ECO:0000256" key="1">
    <source>
        <dbReference type="SAM" id="MobiDB-lite"/>
    </source>
</evidence>
<evidence type="ECO:0000313" key="4">
    <source>
        <dbReference type="Proteomes" id="UP000317429"/>
    </source>
</evidence>
<organism evidence="3 4">
    <name type="scientific">Pirellulimonas nuda</name>
    <dbReference type="NCBI Taxonomy" id="2528009"/>
    <lineage>
        <taxon>Bacteria</taxon>
        <taxon>Pseudomonadati</taxon>
        <taxon>Planctomycetota</taxon>
        <taxon>Planctomycetia</taxon>
        <taxon>Pirellulales</taxon>
        <taxon>Lacipirellulaceae</taxon>
        <taxon>Pirellulimonas</taxon>
    </lineage>
</organism>
<keyword evidence="2" id="KW-1133">Transmembrane helix</keyword>
<feature type="transmembrane region" description="Helical" evidence="2">
    <location>
        <begin position="12"/>
        <end position="34"/>
    </location>
</feature>
<dbReference type="RefSeq" id="WP_145290672.1">
    <property type="nucleotide sequence ID" value="NZ_CP036291.1"/>
</dbReference>
<dbReference type="Proteomes" id="UP000317429">
    <property type="component" value="Chromosome"/>
</dbReference>
<accession>A0A518DHS0</accession>
<dbReference type="Pfam" id="PF05545">
    <property type="entry name" value="FixQ"/>
    <property type="match status" value="1"/>
</dbReference>
<evidence type="ECO:0000256" key="2">
    <source>
        <dbReference type="SAM" id="Phobius"/>
    </source>
</evidence>
<dbReference type="EMBL" id="CP036291">
    <property type="protein sequence ID" value="QDU91025.1"/>
    <property type="molecule type" value="Genomic_DNA"/>
</dbReference>
<gene>
    <name evidence="3" type="ORF">Pla175_44420</name>
</gene>
<dbReference type="KEGG" id="pnd:Pla175_44420"/>
<sequence length="71" mass="7971">MNHTILAQLNLAPFAVTGLVVFVTVFLGVVAWTLTRRKKQVDRWARLPLSDEDEPSEPHTTSKGLPTNTRE</sequence>
<dbReference type="InterPro" id="IPR008621">
    <property type="entry name" value="Cbb3-typ_cyt_oxidase_comp"/>
</dbReference>
<reference evidence="3 4" key="1">
    <citation type="submission" date="2019-02" db="EMBL/GenBank/DDBJ databases">
        <title>Deep-cultivation of Planctomycetes and their phenomic and genomic characterization uncovers novel biology.</title>
        <authorList>
            <person name="Wiegand S."/>
            <person name="Jogler M."/>
            <person name="Boedeker C."/>
            <person name="Pinto D."/>
            <person name="Vollmers J."/>
            <person name="Rivas-Marin E."/>
            <person name="Kohn T."/>
            <person name="Peeters S.H."/>
            <person name="Heuer A."/>
            <person name="Rast P."/>
            <person name="Oberbeckmann S."/>
            <person name="Bunk B."/>
            <person name="Jeske O."/>
            <person name="Meyerdierks A."/>
            <person name="Storesund J.E."/>
            <person name="Kallscheuer N."/>
            <person name="Luecker S."/>
            <person name="Lage O.M."/>
            <person name="Pohl T."/>
            <person name="Merkel B.J."/>
            <person name="Hornburger P."/>
            <person name="Mueller R.-W."/>
            <person name="Bruemmer F."/>
            <person name="Labrenz M."/>
            <person name="Spormann A.M."/>
            <person name="Op den Camp H."/>
            <person name="Overmann J."/>
            <person name="Amann R."/>
            <person name="Jetten M.S.M."/>
            <person name="Mascher T."/>
            <person name="Medema M.H."/>
            <person name="Devos D.P."/>
            <person name="Kaster A.-K."/>
            <person name="Ovreas L."/>
            <person name="Rohde M."/>
            <person name="Galperin M.Y."/>
            <person name="Jogler C."/>
        </authorList>
    </citation>
    <scope>NUCLEOTIDE SEQUENCE [LARGE SCALE GENOMIC DNA]</scope>
    <source>
        <strain evidence="3 4">Pla175</strain>
    </source>
</reference>
<keyword evidence="2" id="KW-0812">Transmembrane</keyword>
<name>A0A518DHS0_9BACT</name>
<evidence type="ECO:0000313" key="3">
    <source>
        <dbReference type="EMBL" id="QDU91025.1"/>
    </source>
</evidence>
<protein>
    <submittedName>
        <fullName evidence="3">Cbb3-type cytochrome oxidase component FixQ</fullName>
    </submittedName>
</protein>
<keyword evidence="2" id="KW-0472">Membrane</keyword>
<proteinExistence type="predicted"/>